<reference evidence="2" key="1">
    <citation type="submission" date="2020-07" db="EMBL/GenBank/DDBJ databases">
        <title>Genome sequence and genetic diversity analysis of an under-domesticated orphan crop, white fonio (Digitaria exilis).</title>
        <authorList>
            <person name="Bennetzen J.L."/>
            <person name="Chen S."/>
            <person name="Ma X."/>
            <person name="Wang X."/>
            <person name="Yssel A.E.J."/>
            <person name="Chaluvadi S.R."/>
            <person name="Johnson M."/>
            <person name="Gangashetty P."/>
            <person name="Hamidou F."/>
            <person name="Sanogo M.D."/>
            <person name="Zwaenepoel A."/>
            <person name="Wallace J."/>
            <person name="Van De Peer Y."/>
            <person name="Van Deynze A."/>
        </authorList>
    </citation>
    <scope>NUCLEOTIDE SEQUENCE</scope>
    <source>
        <tissue evidence="2">Leaves</tissue>
    </source>
</reference>
<feature type="region of interest" description="Disordered" evidence="1">
    <location>
        <begin position="363"/>
        <end position="408"/>
    </location>
</feature>
<accession>A0A835B1J6</accession>
<feature type="region of interest" description="Disordered" evidence="1">
    <location>
        <begin position="251"/>
        <end position="326"/>
    </location>
</feature>
<dbReference type="Proteomes" id="UP000636709">
    <property type="component" value="Unassembled WGS sequence"/>
</dbReference>
<evidence type="ECO:0000256" key="1">
    <source>
        <dbReference type="SAM" id="MobiDB-lite"/>
    </source>
</evidence>
<proteinExistence type="predicted"/>
<protein>
    <submittedName>
        <fullName evidence="2">Uncharacterized protein</fullName>
    </submittedName>
</protein>
<gene>
    <name evidence="2" type="ORF">HU200_044798</name>
</gene>
<name>A0A835B1J6_9POAL</name>
<feature type="compositionally biased region" description="Low complexity" evidence="1">
    <location>
        <begin position="295"/>
        <end position="314"/>
    </location>
</feature>
<keyword evidence="3" id="KW-1185">Reference proteome</keyword>
<comment type="caution">
    <text evidence="2">The sequence shown here is derived from an EMBL/GenBank/DDBJ whole genome shotgun (WGS) entry which is preliminary data.</text>
</comment>
<dbReference type="AlphaFoldDB" id="A0A835B1J6"/>
<feature type="region of interest" description="Disordered" evidence="1">
    <location>
        <begin position="36"/>
        <end position="61"/>
    </location>
</feature>
<dbReference type="EMBL" id="JACEFO010002102">
    <property type="protein sequence ID" value="KAF8683858.1"/>
    <property type="molecule type" value="Genomic_DNA"/>
</dbReference>
<evidence type="ECO:0000313" key="2">
    <source>
        <dbReference type="EMBL" id="KAF8683858.1"/>
    </source>
</evidence>
<sequence length="574" mass="60674">MQQAHRPRVEVAAAAKNIVAAEAVLVPPVLDRRHVEHHDPRVEVARPPPGERPREPLLRPEPGREVLGEVGVAVLGRADGAAAEVGAPELGDVVDEDEVGVEVDDAAHAGLEEVGEVVARVVEGLLQSLPHRRGDEPSDAVGVEVVDLEPELREHGADEVPEARVGDEEVEEDALRAPGVLHHRVDRRDGAPEVLLIERNRDVDEGGVADIGGGAVARSAVGGIAEGRGAAEGDPPGAPRDLAREADAAVELGGPDGLGGREGLERRRQDHHHHGGGEEAGHARHPQHRAPPAGATASSRRLARVAAAAAASTAPKTPSRRAMDGVLGWTGWNTPASRTSIGSRRALLAGGGGSARGVVRKRAGIHARPGEVNGGTEQSSRMRRPEAAPTNPPRHAGRRFPPLVSSPSFPSPGHRSAFLPLGALACVTVAAAAVPLPAAAGGCLLYPPLRFCLILRCNFGDLRFIPRPLALFFLYTFEKGAGERSGEETRGRKAAGLAQLGWAAAEEDGEPGILSFPHHLLPDFRGCLLIVASCLSVTKNRICMIFLWFEMLCPLIQYPFFCLNLCSFSSYRGN</sequence>
<evidence type="ECO:0000313" key="3">
    <source>
        <dbReference type="Proteomes" id="UP000636709"/>
    </source>
</evidence>
<organism evidence="2 3">
    <name type="scientific">Digitaria exilis</name>
    <dbReference type="NCBI Taxonomy" id="1010633"/>
    <lineage>
        <taxon>Eukaryota</taxon>
        <taxon>Viridiplantae</taxon>
        <taxon>Streptophyta</taxon>
        <taxon>Embryophyta</taxon>
        <taxon>Tracheophyta</taxon>
        <taxon>Spermatophyta</taxon>
        <taxon>Magnoliopsida</taxon>
        <taxon>Liliopsida</taxon>
        <taxon>Poales</taxon>
        <taxon>Poaceae</taxon>
        <taxon>PACMAD clade</taxon>
        <taxon>Panicoideae</taxon>
        <taxon>Panicodae</taxon>
        <taxon>Paniceae</taxon>
        <taxon>Anthephorinae</taxon>
        <taxon>Digitaria</taxon>
    </lineage>
</organism>